<proteinExistence type="predicted"/>
<reference evidence="1 2" key="1">
    <citation type="submission" date="2016-02" db="EMBL/GenBank/DDBJ databases">
        <title>Complete genome sequencing and analysis of ATSB10, Dyella thiooxydans isolated from rhizosphere soil of sunflower (Helianthus annuus L.).</title>
        <authorList>
            <person name="Lee Y."/>
            <person name="Hwangbo K."/>
            <person name="Chung H."/>
            <person name="Yoo J."/>
            <person name="Kim K.Y."/>
            <person name="Sa T.M."/>
            <person name="Um Y."/>
            <person name="Madhaiyan M."/>
        </authorList>
    </citation>
    <scope>NUCLEOTIDE SEQUENCE [LARGE SCALE GENOMIC DNA]</scope>
    <source>
        <strain evidence="1 2">ATSB10</strain>
    </source>
</reference>
<dbReference type="KEGG" id="dtx:ATSB10_20560"/>
<organism evidence="1 2">
    <name type="scientific">Dyella thiooxydans</name>
    <dbReference type="NCBI Taxonomy" id="445710"/>
    <lineage>
        <taxon>Bacteria</taxon>
        <taxon>Pseudomonadati</taxon>
        <taxon>Pseudomonadota</taxon>
        <taxon>Gammaproteobacteria</taxon>
        <taxon>Lysobacterales</taxon>
        <taxon>Rhodanobacteraceae</taxon>
        <taxon>Dyella</taxon>
    </lineage>
</organism>
<sequence>MQVSHQLSNAFMKDLLGGTLSPLLREVKEDDTLLLGLRGAYISVYYRGGQLLKITPGGDGYNVTFDRNYDSTNVLQERLTRYGCPDVLDRGIRSSEDTSQLVDVLSELKRLMDRHTKVQSGLEREFQQVAARVNTRTKSSNSSHYFITDIEHAYGKARYDMLGVRWRRNVEHRDHKCLVPVIFEVKYGLDALEGTSGVLGHLEKTLADLQDETFRRGLRENVIAQFSQLSELGLIKYERGRSKDLFEAVDGHVQIVFLLAEYVPHSIKLAGILDECDRLMASSAEAFEAAGLNVELLFASASLCGYGMHERTMLTTSKVRELVRTWNA</sequence>
<gene>
    <name evidence="1" type="ORF">ATSB10_20560</name>
</gene>
<keyword evidence="2" id="KW-1185">Reference proteome</keyword>
<evidence type="ECO:0000313" key="1">
    <source>
        <dbReference type="EMBL" id="AND69510.1"/>
    </source>
</evidence>
<dbReference type="AlphaFoldDB" id="A0A160N1A2"/>
<dbReference type="Proteomes" id="UP000077255">
    <property type="component" value="Chromosome"/>
</dbReference>
<protein>
    <submittedName>
        <fullName evidence="1">Uncharacterized protein</fullName>
    </submittedName>
</protein>
<accession>A0A160N1A2</accession>
<evidence type="ECO:0000313" key="2">
    <source>
        <dbReference type="Proteomes" id="UP000077255"/>
    </source>
</evidence>
<dbReference type="PATRIC" id="fig|445710.3.peg.2053"/>
<name>A0A160N1A2_9GAMM</name>
<dbReference type="EMBL" id="CP014841">
    <property type="protein sequence ID" value="AND69510.1"/>
    <property type="molecule type" value="Genomic_DNA"/>
</dbReference>